<protein>
    <recommendedName>
        <fullName evidence="2">Pyridoxamine 5'-phosphate oxidase N-terminal domain-containing protein</fullName>
    </recommendedName>
</protein>
<dbReference type="EMBL" id="JACJID010000004">
    <property type="protein sequence ID" value="MBA8928046.1"/>
    <property type="molecule type" value="Genomic_DNA"/>
</dbReference>
<evidence type="ECO:0000256" key="1">
    <source>
        <dbReference type="ARBA" id="ARBA00023002"/>
    </source>
</evidence>
<feature type="domain" description="Pyridoxamine 5'-phosphate oxidase N-terminal" evidence="2">
    <location>
        <begin position="14"/>
        <end position="101"/>
    </location>
</feature>
<dbReference type="InterPro" id="IPR011576">
    <property type="entry name" value="Pyridox_Oxase_N"/>
</dbReference>
<dbReference type="RefSeq" id="WP_025356856.1">
    <property type="nucleotide sequence ID" value="NZ_BAAABQ010000030.1"/>
</dbReference>
<dbReference type="Pfam" id="PF01243">
    <property type="entry name" value="PNPOx_N"/>
    <property type="match status" value="1"/>
</dbReference>
<dbReference type="PANTHER" id="PTHR35176:SF6">
    <property type="entry name" value="HEME OXYGENASE HI_0854-RELATED"/>
    <property type="match status" value="1"/>
</dbReference>
<comment type="caution">
    <text evidence="3">The sequence shown here is derived from an EMBL/GenBank/DDBJ whole genome shotgun (WGS) entry which is preliminary data.</text>
</comment>
<keyword evidence="4" id="KW-1185">Reference proteome</keyword>
<evidence type="ECO:0000313" key="4">
    <source>
        <dbReference type="Proteomes" id="UP000517916"/>
    </source>
</evidence>
<dbReference type="Proteomes" id="UP000517916">
    <property type="component" value="Unassembled WGS sequence"/>
</dbReference>
<sequence>MAEQRRGRRIAMSEQEVDAFLAQERTCRVATAGADGPHLTALWFLWHERALWLTSLTRAKRWAQLARDPRVSVLVDAGHEYGELRGVELRGEVEFVGEAPRTGLDCPDLVEPERLFATKYFGLDQMIHDGRHGWLRLRPNSVVSWDFRKLAGL</sequence>
<name>A0ABR6BMA8_9PSEU</name>
<evidence type="ECO:0000313" key="3">
    <source>
        <dbReference type="EMBL" id="MBA8928046.1"/>
    </source>
</evidence>
<dbReference type="PANTHER" id="PTHR35176">
    <property type="entry name" value="HEME OXYGENASE HI_0854-RELATED"/>
    <property type="match status" value="1"/>
</dbReference>
<dbReference type="InterPro" id="IPR052019">
    <property type="entry name" value="F420H2_bilvrd_red/Heme_oxyg"/>
</dbReference>
<dbReference type="InterPro" id="IPR012349">
    <property type="entry name" value="Split_barrel_FMN-bd"/>
</dbReference>
<accession>A0ABR6BMA8</accession>
<dbReference type="SUPFAM" id="SSF50475">
    <property type="entry name" value="FMN-binding split barrel"/>
    <property type="match status" value="1"/>
</dbReference>
<evidence type="ECO:0000259" key="2">
    <source>
        <dbReference type="Pfam" id="PF01243"/>
    </source>
</evidence>
<gene>
    <name evidence="3" type="ORF">BC739_005263</name>
</gene>
<organism evidence="3 4">
    <name type="scientific">Kutzneria viridogrisea</name>
    <dbReference type="NCBI Taxonomy" id="47990"/>
    <lineage>
        <taxon>Bacteria</taxon>
        <taxon>Bacillati</taxon>
        <taxon>Actinomycetota</taxon>
        <taxon>Actinomycetes</taxon>
        <taxon>Pseudonocardiales</taxon>
        <taxon>Pseudonocardiaceae</taxon>
        <taxon>Kutzneria</taxon>
    </lineage>
</organism>
<proteinExistence type="predicted"/>
<keyword evidence="1" id="KW-0560">Oxidoreductase</keyword>
<dbReference type="Gene3D" id="2.30.110.10">
    <property type="entry name" value="Electron Transport, Fmn-binding Protein, Chain A"/>
    <property type="match status" value="1"/>
</dbReference>
<reference evidence="3 4" key="1">
    <citation type="submission" date="2020-08" db="EMBL/GenBank/DDBJ databases">
        <title>Genomic Encyclopedia of Archaeal and Bacterial Type Strains, Phase II (KMG-II): from individual species to whole genera.</title>
        <authorList>
            <person name="Goeker M."/>
        </authorList>
    </citation>
    <scope>NUCLEOTIDE SEQUENCE [LARGE SCALE GENOMIC DNA]</scope>
    <source>
        <strain evidence="3 4">DSM 43850</strain>
    </source>
</reference>